<evidence type="ECO:0000313" key="6">
    <source>
        <dbReference type="EMBL" id="CAE6405389.1"/>
    </source>
</evidence>
<evidence type="ECO:0000256" key="3">
    <source>
        <dbReference type="PROSITE-ProRule" id="PRU00267"/>
    </source>
</evidence>
<proteinExistence type="predicted"/>
<keyword evidence="1 3" id="KW-0238">DNA-binding</keyword>
<dbReference type="Pfam" id="PF00505">
    <property type="entry name" value="HMG_box"/>
    <property type="match status" value="1"/>
</dbReference>
<feature type="region of interest" description="Disordered" evidence="4">
    <location>
        <begin position="258"/>
        <end position="318"/>
    </location>
</feature>
<name>A0A8H3A414_9AGAM</name>
<feature type="domain" description="HMG box" evidence="5">
    <location>
        <begin position="121"/>
        <end position="189"/>
    </location>
</feature>
<dbReference type="AlphaFoldDB" id="A0A8H3A414"/>
<gene>
    <name evidence="6" type="ORF">RDB_LOCUS33675</name>
</gene>
<evidence type="ECO:0000259" key="5">
    <source>
        <dbReference type="PROSITE" id="PS50118"/>
    </source>
</evidence>
<feature type="region of interest" description="Disordered" evidence="4">
    <location>
        <begin position="208"/>
        <end position="231"/>
    </location>
</feature>
<dbReference type="InterPro" id="IPR009071">
    <property type="entry name" value="HMG_box_dom"/>
</dbReference>
<dbReference type="EMBL" id="CAJMWQ010000955">
    <property type="protein sequence ID" value="CAE6405389.1"/>
    <property type="molecule type" value="Genomic_DNA"/>
</dbReference>
<evidence type="ECO:0000313" key="7">
    <source>
        <dbReference type="Proteomes" id="UP000663826"/>
    </source>
</evidence>
<feature type="compositionally biased region" description="Low complexity" evidence="4">
    <location>
        <begin position="283"/>
        <end position="297"/>
    </location>
</feature>
<evidence type="ECO:0000256" key="4">
    <source>
        <dbReference type="SAM" id="MobiDB-lite"/>
    </source>
</evidence>
<organism evidence="6 7">
    <name type="scientific">Rhizoctonia solani</name>
    <dbReference type="NCBI Taxonomy" id="456999"/>
    <lineage>
        <taxon>Eukaryota</taxon>
        <taxon>Fungi</taxon>
        <taxon>Dikarya</taxon>
        <taxon>Basidiomycota</taxon>
        <taxon>Agaricomycotina</taxon>
        <taxon>Agaricomycetes</taxon>
        <taxon>Cantharellales</taxon>
        <taxon>Ceratobasidiaceae</taxon>
        <taxon>Rhizoctonia</taxon>
    </lineage>
</organism>
<dbReference type="PROSITE" id="PS50118">
    <property type="entry name" value="HMG_BOX_2"/>
    <property type="match status" value="1"/>
</dbReference>
<feature type="compositionally biased region" description="Polar residues" evidence="4">
    <location>
        <begin position="22"/>
        <end position="34"/>
    </location>
</feature>
<feature type="compositionally biased region" description="Polar residues" evidence="4">
    <location>
        <begin position="266"/>
        <end position="278"/>
    </location>
</feature>
<feature type="compositionally biased region" description="Polar residues" evidence="4">
    <location>
        <begin position="309"/>
        <end position="318"/>
    </location>
</feature>
<evidence type="ECO:0000256" key="1">
    <source>
        <dbReference type="ARBA" id="ARBA00023125"/>
    </source>
</evidence>
<dbReference type="Proteomes" id="UP000663826">
    <property type="component" value="Unassembled WGS sequence"/>
</dbReference>
<reference evidence="6" key="1">
    <citation type="submission" date="2021-01" db="EMBL/GenBank/DDBJ databases">
        <authorList>
            <person name="Kaushik A."/>
        </authorList>
    </citation>
    <scope>NUCLEOTIDE SEQUENCE</scope>
    <source>
        <strain evidence="6">AG1-1B</strain>
    </source>
</reference>
<evidence type="ECO:0000256" key="2">
    <source>
        <dbReference type="ARBA" id="ARBA00023242"/>
    </source>
</evidence>
<dbReference type="InterPro" id="IPR051356">
    <property type="entry name" value="SOX/SOX-like_TF"/>
</dbReference>
<sequence>MFKSSSPSRSSRSLDPVHDTSGLHSTPQHTSNDHYNALRHTDFDGDTLRFTTERGAPYRPCHPRDDKPSALKGSVSRARVPLELDSRPASPHEHFEPVQAATVGPMRVDKNHNRRQPPGHIPRPRNAFILYRSWYVKQGFLSGIENDHREISRIVGRIWRQMSAEEQDPWKTMAEEEKTEHARMYPGYKYSPNSRRDAAAVLPTSRDTAFRSSSVRSRKARVSETPTKKRSDAIVGAFVSRSRKLSLSLGVRKVEQEIKAEGSDMRSCSPSYPTSPSGQPIVAPERPSSPAHPRAPSVSQALISDDRTGGSNTLGTSPGVSYEPTCDFSLAACSTFPAELSPNSVQLLSPDEYYRCESFLKAALKQDYDSDVTLGTGMTCDDASDFSLVEFSTDSNLYSQTSYTSATHDHYPMVSEPEISPFGRILHEGTWAGHPEAVAYDTPTWDTLLSSSSTSTKTNSSVPSESFSNFSWDESRAYPTGEEEYSTSSVSGGEVQSSDCGLFSEWCNPDSVIATDVSGTSMLTLMSLPSGAPLPLSGIHPSQMHPQKSSALTCHSWEVGYDDMDAYECALGDIETELDDHRFF</sequence>
<keyword evidence="2 3" id="KW-0539">Nucleus</keyword>
<comment type="caution">
    <text evidence="6">The sequence shown here is derived from an EMBL/GenBank/DDBJ whole genome shotgun (WGS) entry which is preliminary data.</text>
</comment>
<protein>
    <recommendedName>
        <fullName evidence="5">HMG box domain-containing protein</fullName>
    </recommendedName>
</protein>
<feature type="DNA-binding region" description="HMG box" evidence="3">
    <location>
        <begin position="121"/>
        <end position="189"/>
    </location>
</feature>
<feature type="compositionally biased region" description="Low complexity" evidence="4">
    <location>
        <begin position="1"/>
        <end position="13"/>
    </location>
</feature>
<dbReference type="SUPFAM" id="SSF47095">
    <property type="entry name" value="HMG-box"/>
    <property type="match status" value="1"/>
</dbReference>
<dbReference type="SMART" id="SM00398">
    <property type="entry name" value="HMG"/>
    <property type="match status" value="1"/>
</dbReference>
<feature type="region of interest" description="Disordered" evidence="4">
    <location>
        <begin position="1"/>
        <end position="74"/>
    </location>
</feature>
<dbReference type="GO" id="GO:0000978">
    <property type="term" value="F:RNA polymerase II cis-regulatory region sequence-specific DNA binding"/>
    <property type="evidence" value="ECO:0007669"/>
    <property type="project" value="TreeGrafter"/>
</dbReference>
<accession>A0A8H3A414</accession>
<dbReference type="PANTHER" id="PTHR45789">
    <property type="entry name" value="FI18025P1"/>
    <property type="match status" value="1"/>
</dbReference>
<dbReference type="GO" id="GO:0000981">
    <property type="term" value="F:DNA-binding transcription factor activity, RNA polymerase II-specific"/>
    <property type="evidence" value="ECO:0007669"/>
    <property type="project" value="TreeGrafter"/>
</dbReference>
<dbReference type="CDD" id="cd01389">
    <property type="entry name" value="HMG-box_ROX1-like"/>
    <property type="match status" value="1"/>
</dbReference>
<dbReference type="PANTHER" id="PTHR45789:SF2">
    <property type="entry name" value="FI18025P1"/>
    <property type="match status" value="1"/>
</dbReference>
<dbReference type="InterPro" id="IPR036910">
    <property type="entry name" value="HMG_box_dom_sf"/>
</dbReference>
<dbReference type="GO" id="GO:0005634">
    <property type="term" value="C:nucleus"/>
    <property type="evidence" value="ECO:0007669"/>
    <property type="project" value="UniProtKB-UniRule"/>
</dbReference>
<dbReference type="Gene3D" id="1.10.30.10">
    <property type="entry name" value="High mobility group box domain"/>
    <property type="match status" value="1"/>
</dbReference>